<sequence>MQLIPFLQKGFALSNSRITKLASLINQEEAFFRPYDKVNHFTWELGHLTFVRNTIIKLLNPSEKLSTFHNERITFAPGTALLEDEMYPPLDSLVATFQQRGERIIALLAEINQERWDIESPYKLPAGNTVGDQVSFFLLHENTHYGEMSYLKNIIVRLRTE</sequence>
<reference evidence="2 3" key="1">
    <citation type="submission" date="2023-12" db="EMBL/GenBank/DDBJ databases">
        <title>Novel species of the genus Arcicella isolated from rivers.</title>
        <authorList>
            <person name="Lu H."/>
        </authorList>
    </citation>
    <scope>NUCLEOTIDE SEQUENCE [LARGE SCALE GENOMIC DNA]</scope>
    <source>
        <strain evidence="2 3">LMG 21963</strain>
    </source>
</reference>
<organism evidence="2 3">
    <name type="scientific">Arcicella aquatica</name>
    <dbReference type="NCBI Taxonomy" id="217141"/>
    <lineage>
        <taxon>Bacteria</taxon>
        <taxon>Pseudomonadati</taxon>
        <taxon>Bacteroidota</taxon>
        <taxon>Cytophagia</taxon>
        <taxon>Cytophagales</taxon>
        <taxon>Flectobacillaceae</taxon>
        <taxon>Arcicella</taxon>
    </lineage>
</organism>
<evidence type="ECO:0000313" key="2">
    <source>
        <dbReference type="EMBL" id="MEA5256171.1"/>
    </source>
</evidence>
<evidence type="ECO:0000313" key="3">
    <source>
        <dbReference type="Proteomes" id="UP001304671"/>
    </source>
</evidence>
<dbReference type="InterPro" id="IPR024775">
    <property type="entry name" value="DinB-like"/>
</dbReference>
<protein>
    <submittedName>
        <fullName evidence="2">DinB family protein</fullName>
    </submittedName>
</protein>
<dbReference type="Gene3D" id="1.20.120.450">
    <property type="entry name" value="dinb family like domain"/>
    <property type="match status" value="1"/>
</dbReference>
<gene>
    <name evidence="2" type="ORF">VB264_00140</name>
</gene>
<dbReference type="Pfam" id="PF12867">
    <property type="entry name" value="DinB_2"/>
    <property type="match status" value="1"/>
</dbReference>
<feature type="domain" description="DinB-like" evidence="1">
    <location>
        <begin position="16"/>
        <end position="148"/>
    </location>
</feature>
<dbReference type="RefSeq" id="WP_323245999.1">
    <property type="nucleotide sequence ID" value="NZ_JAYFUL010000001.1"/>
</dbReference>
<dbReference type="Proteomes" id="UP001304671">
    <property type="component" value="Unassembled WGS sequence"/>
</dbReference>
<proteinExistence type="predicted"/>
<comment type="caution">
    <text evidence="2">The sequence shown here is derived from an EMBL/GenBank/DDBJ whole genome shotgun (WGS) entry which is preliminary data.</text>
</comment>
<name>A0ABU5QGI7_9BACT</name>
<accession>A0ABU5QGI7</accession>
<keyword evidence="3" id="KW-1185">Reference proteome</keyword>
<evidence type="ECO:0000259" key="1">
    <source>
        <dbReference type="Pfam" id="PF12867"/>
    </source>
</evidence>
<dbReference type="EMBL" id="JAYFUL010000001">
    <property type="protein sequence ID" value="MEA5256171.1"/>
    <property type="molecule type" value="Genomic_DNA"/>
</dbReference>
<dbReference type="SUPFAM" id="SSF109854">
    <property type="entry name" value="DinB/YfiT-like putative metalloenzymes"/>
    <property type="match status" value="1"/>
</dbReference>
<dbReference type="InterPro" id="IPR034660">
    <property type="entry name" value="DinB/YfiT-like"/>
</dbReference>